<dbReference type="InterPro" id="IPR003029">
    <property type="entry name" value="S1_domain"/>
</dbReference>
<protein>
    <submittedName>
        <fullName evidence="7">Ribonuclease G</fullName>
        <ecNumber evidence="7">3.1.26.-</ecNumber>
    </submittedName>
</protein>
<dbReference type="STRING" id="1208918.CDEE_0436"/>
<dbReference type="PANTHER" id="PTHR30001:SF0">
    <property type="entry name" value="RIBONUCLEASE G"/>
    <property type="match status" value="1"/>
</dbReference>
<name>M1LW64_9PROT</name>
<feature type="domain" description="S1 motif" evidence="6">
    <location>
        <begin position="45"/>
        <end position="127"/>
    </location>
</feature>
<dbReference type="NCBIfam" id="TIGR00757">
    <property type="entry name" value="RNaseEG"/>
    <property type="match status" value="1"/>
</dbReference>
<keyword evidence="4" id="KW-0460">Magnesium</keyword>
<sequence>MNYKSTQYEDILISTTCFETRVAILENSIIQELHIEHNMQRNIVGNIFIGKVIRVLPGLQSAFIDIGLDKAAFIHISDFRENKHENTMTPSIEKFIFPGETILVQVIKDQIGTKGARVSTQISIAGRMLVYLPFDNCLGVSQKIKSEIDREKIKTRVQSLITNNRGGFIIRTQAEEATDEEISADLKYLNTLWENIIGTAKSNRSPSLIYKDLDLPHKTLRDMVTQKTRAINIDSGHVANNLLNWAKIFNPSITEKIHYYDKETSIFEAANIDQEINTALSKKVELKSGGYLIIEETEALTSIDVNTGGFVGGKNFKDTIFRTNLEATQAIARQLRLRNLGGIIIVDFIDMDDQDHKKAVLKELQKSISKDRTKITLSEFSQLGLVEMTRKRTRESLTNQLCEPCNICQSRGVIKTSRTICYEILREIVKESKQFNPKEFRIIASQKIIDMFLEESQYLTIIEDQIKKPISLIVENGYYQEQYDIALL</sequence>
<dbReference type="CDD" id="cd04453">
    <property type="entry name" value="S1_RNase_E"/>
    <property type="match status" value="1"/>
</dbReference>
<evidence type="ECO:0000313" key="8">
    <source>
        <dbReference type="Proteomes" id="UP000011686"/>
    </source>
</evidence>
<dbReference type="GO" id="GO:0016787">
    <property type="term" value="F:hydrolase activity"/>
    <property type="evidence" value="ECO:0007669"/>
    <property type="project" value="UniProtKB-KW"/>
</dbReference>
<organism evidence="7 8">
    <name type="scientific">Candidatus Kinetoplastidibacterium crithidiae TCC036E</name>
    <dbReference type="NCBI Taxonomy" id="1208918"/>
    <lineage>
        <taxon>Bacteria</taxon>
        <taxon>Pseudomonadati</taxon>
        <taxon>Pseudomonadota</taxon>
        <taxon>Betaproteobacteria</taxon>
        <taxon>Candidatus Kinetoplastidibacterium</taxon>
    </lineage>
</organism>
<dbReference type="GO" id="GO:0003723">
    <property type="term" value="F:RNA binding"/>
    <property type="evidence" value="ECO:0007669"/>
    <property type="project" value="UniProtKB-KW"/>
</dbReference>
<dbReference type="Gene3D" id="2.40.50.140">
    <property type="entry name" value="Nucleic acid-binding proteins"/>
    <property type="match status" value="1"/>
</dbReference>
<dbReference type="InterPro" id="IPR004659">
    <property type="entry name" value="RNase_E/G"/>
</dbReference>
<dbReference type="PROSITE" id="PS50126">
    <property type="entry name" value="S1"/>
    <property type="match status" value="1"/>
</dbReference>
<dbReference type="AlphaFoldDB" id="M1LW64"/>
<evidence type="ECO:0000256" key="1">
    <source>
        <dbReference type="ARBA" id="ARBA00001946"/>
    </source>
</evidence>
<comment type="cofactor">
    <cofactor evidence="1">
        <name>Mg(2+)</name>
        <dbReference type="ChEBI" id="CHEBI:18420"/>
    </cofactor>
</comment>
<dbReference type="EC" id="3.1.26.-" evidence="7"/>
<dbReference type="EMBL" id="CP003804">
    <property type="protein sequence ID" value="AGF47489.1"/>
    <property type="molecule type" value="Genomic_DNA"/>
</dbReference>
<keyword evidence="8" id="KW-1185">Reference proteome</keyword>
<keyword evidence="2" id="KW-0479">Metal-binding</keyword>
<dbReference type="HOGENOM" id="CLU_003468_5_3_4"/>
<evidence type="ECO:0000256" key="4">
    <source>
        <dbReference type="ARBA" id="ARBA00022842"/>
    </source>
</evidence>
<dbReference type="Pfam" id="PF10150">
    <property type="entry name" value="RNase_E_G"/>
    <property type="match status" value="1"/>
</dbReference>
<evidence type="ECO:0000259" key="6">
    <source>
        <dbReference type="PROSITE" id="PS50126"/>
    </source>
</evidence>
<dbReference type="GO" id="GO:0004540">
    <property type="term" value="F:RNA nuclease activity"/>
    <property type="evidence" value="ECO:0007669"/>
    <property type="project" value="InterPro"/>
</dbReference>
<reference evidence="7 8" key="1">
    <citation type="journal article" date="2013" name="Genome Biol. Evol.">
        <title>Genome evolution and phylogenomic analysis of candidatus kinetoplastibacterium, the betaproteobacterial endosymbionts of strigomonas and angomonas.</title>
        <authorList>
            <person name="Alves J.M."/>
            <person name="Serrano M.G."/>
            <person name="Maia da Silva F."/>
            <person name="Voegtly L.J."/>
            <person name="Matveyev A.V."/>
            <person name="Teixeira M.M."/>
            <person name="Camargo E.P."/>
            <person name="Buck G.A."/>
        </authorList>
    </citation>
    <scope>NUCLEOTIDE SEQUENCE [LARGE SCALE GENOMIC DNA]</scope>
    <source>
        <strain evidence="7 8">TCC036E</strain>
    </source>
</reference>
<evidence type="ECO:0000256" key="2">
    <source>
        <dbReference type="ARBA" id="ARBA00022723"/>
    </source>
</evidence>
<keyword evidence="3 7" id="KW-0378">Hydrolase</keyword>
<dbReference type="KEGG" id="kct:CDEE_0436"/>
<accession>M1LW64</accession>
<evidence type="ECO:0000256" key="3">
    <source>
        <dbReference type="ARBA" id="ARBA00022801"/>
    </source>
</evidence>
<dbReference type="Proteomes" id="UP000011686">
    <property type="component" value="Chromosome"/>
</dbReference>
<gene>
    <name evidence="7" type="ORF">CDEE_0436</name>
</gene>
<evidence type="ECO:0000256" key="5">
    <source>
        <dbReference type="ARBA" id="ARBA00022884"/>
    </source>
</evidence>
<dbReference type="GO" id="GO:0005737">
    <property type="term" value="C:cytoplasm"/>
    <property type="evidence" value="ECO:0007669"/>
    <property type="project" value="TreeGrafter"/>
</dbReference>
<dbReference type="SUPFAM" id="SSF50249">
    <property type="entry name" value="Nucleic acid-binding proteins"/>
    <property type="match status" value="1"/>
</dbReference>
<dbReference type="GO" id="GO:0006364">
    <property type="term" value="P:rRNA processing"/>
    <property type="evidence" value="ECO:0007669"/>
    <property type="project" value="TreeGrafter"/>
</dbReference>
<dbReference type="RefSeq" id="WP_015238298.1">
    <property type="nucleotide sequence ID" value="NC_020283.1"/>
</dbReference>
<dbReference type="GO" id="GO:0046872">
    <property type="term" value="F:metal ion binding"/>
    <property type="evidence" value="ECO:0007669"/>
    <property type="project" value="UniProtKB-KW"/>
</dbReference>
<dbReference type="Gene3D" id="3.40.1260.20">
    <property type="entry name" value="Ribonuclease E, catalytic domain"/>
    <property type="match status" value="1"/>
</dbReference>
<dbReference type="InterPro" id="IPR019307">
    <property type="entry name" value="RNA-bd_AU-1/RNase_E/G"/>
</dbReference>
<dbReference type="PATRIC" id="fig|1208918.3.peg.185"/>
<evidence type="ECO:0000313" key="7">
    <source>
        <dbReference type="EMBL" id="AGF47489.1"/>
    </source>
</evidence>
<keyword evidence="5" id="KW-0694">RNA-binding</keyword>
<dbReference type="SMART" id="SM00316">
    <property type="entry name" value="S1"/>
    <property type="match status" value="1"/>
</dbReference>
<proteinExistence type="predicted"/>
<dbReference type="InterPro" id="IPR012340">
    <property type="entry name" value="NA-bd_OB-fold"/>
</dbReference>
<dbReference type="eggNOG" id="COG1530">
    <property type="taxonomic scope" value="Bacteria"/>
</dbReference>
<dbReference type="PANTHER" id="PTHR30001">
    <property type="entry name" value="RIBONUCLEASE"/>
    <property type="match status" value="1"/>
</dbReference>